<evidence type="ECO:0000313" key="1">
    <source>
        <dbReference type="EMBL" id="KAI3789845.1"/>
    </source>
</evidence>
<organism evidence="1 2">
    <name type="scientific">Cichorium intybus</name>
    <name type="common">Chicory</name>
    <dbReference type="NCBI Taxonomy" id="13427"/>
    <lineage>
        <taxon>Eukaryota</taxon>
        <taxon>Viridiplantae</taxon>
        <taxon>Streptophyta</taxon>
        <taxon>Embryophyta</taxon>
        <taxon>Tracheophyta</taxon>
        <taxon>Spermatophyta</taxon>
        <taxon>Magnoliopsida</taxon>
        <taxon>eudicotyledons</taxon>
        <taxon>Gunneridae</taxon>
        <taxon>Pentapetalae</taxon>
        <taxon>asterids</taxon>
        <taxon>campanulids</taxon>
        <taxon>Asterales</taxon>
        <taxon>Asteraceae</taxon>
        <taxon>Cichorioideae</taxon>
        <taxon>Cichorieae</taxon>
        <taxon>Cichoriinae</taxon>
        <taxon>Cichorium</taxon>
    </lineage>
</organism>
<dbReference type="EMBL" id="CM042009">
    <property type="protein sequence ID" value="KAI3789845.1"/>
    <property type="molecule type" value="Genomic_DNA"/>
</dbReference>
<protein>
    <submittedName>
        <fullName evidence="1">Uncharacterized protein</fullName>
    </submittedName>
</protein>
<evidence type="ECO:0000313" key="2">
    <source>
        <dbReference type="Proteomes" id="UP001055811"/>
    </source>
</evidence>
<sequence>MSTTHEEMRVNSNPQNNQNNFSDPFYLVMTRGGTTMVPIVARATTQTYGNRVDLVHFSQNFCSYSWDGVCFAIGILGVVLLATGSRVSMALIGLRFNVLNHKGGAVYS</sequence>
<proteinExistence type="predicted"/>
<accession>A0ACB9H3V2</accession>
<gene>
    <name evidence="1" type="ORF">L2E82_02649</name>
</gene>
<keyword evidence="2" id="KW-1185">Reference proteome</keyword>
<dbReference type="Proteomes" id="UP001055811">
    <property type="component" value="Linkage Group LG01"/>
</dbReference>
<reference evidence="1 2" key="2">
    <citation type="journal article" date="2022" name="Mol. Ecol. Resour.">
        <title>The genomes of chicory, endive, great burdock and yacon provide insights into Asteraceae paleo-polyploidization history and plant inulin production.</title>
        <authorList>
            <person name="Fan W."/>
            <person name="Wang S."/>
            <person name="Wang H."/>
            <person name="Wang A."/>
            <person name="Jiang F."/>
            <person name="Liu H."/>
            <person name="Zhao H."/>
            <person name="Xu D."/>
            <person name="Zhang Y."/>
        </authorList>
    </citation>
    <scope>NUCLEOTIDE SEQUENCE [LARGE SCALE GENOMIC DNA]</scope>
    <source>
        <strain evidence="2">cv. Punajuju</strain>
        <tissue evidence="1">Leaves</tissue>
    </source>
</reference>
<reference evidence="2" key="1">
    <citation type="journal article" date="2022" name="Mol. Ecol. Resour.">
        <title>The genomes of chicory, endive, great burdock and yacon provide insights into Asteraceae palaeo-polyploidization history and plant inulin production.</title>
        <authorList>
            <person name="Fan W."/>
            <person name="Wang S."/>
            <person name="Wang H."/>
            <person name="Wang A."/>
            <person name="Jiang F."/>
            <person name="Liu H."/>
            <person name="Zhao H."/>
            <person name="Xu D."/>
            <person name="Zhang Y."/>
        </authorList>
    </citation>
    <scope>NUCLEOTIDE SEQUENCE [LARGE SCALE GENOMIC DNA]</scope>
    <source>
        <strain evidence="2">cv. Punajuju</strain>
    </source>
</reference>
<comment type="caution">
    <text evidence="1">The sequence shown here is derived from an EMBL/GenBank/DDBJ whole genome shotgun (WGS) entry which is preliminary data.</text>
</comment>
<name>A0ACB9H3V2_CICIN</name>